<organism evidence="1 2">
    <name type="scientific">Athelia psychrophila</name>
    <dbReference type="NCBI Taxonomy" id="1759441"/>
    <lineage>
        <taxon>Eukaryota</taxon>
        <taxon>Fungi</taxon>
        <taxon>Dikarya</taxon>
        <taxon>Basidiomycota</taxon>
        <taxon>Agaricomycotina</taxon>
        <taxon>Agaricomycetes</taxon>
        <taxon>Agaricomycetidae</taxon>
        <taxon>Atheliales</taxon>
        <taxon>Atheliaceae</taxon>
        <taxon>Athelia</taxon>
    </lineage>
</organism>
<dbReference type="AlphaFoldDB" id="A0A165YPW5"/>
<evidence type="ECO:0000313" key="2">
    <source>
        <dbReference type="Proteomes" id="UP000076532"/>
    </source>
</evidence>
<sequence length="123" mass="12738">MGRLHMLRATRLTPAHLIIRSMALARHYAVLGSPYDVNASMSLDVRARPMHVFAPSMSPNASAAVACNTNPYIVSGPDAQRIDGACGLDEWGMPFGGGLREVDKDLLAGSGAGVGASSSPSSG</sequence>
<keyword evidence="2" id="KW-1185">Reference proteome</keyword>
<reference evidence="1 2" key="1">
    <citation type="journal article" date="2016" name="Mol. Biol. Evol.">
        <title>Comparative Genomics of Early-Diverging Mushroom-Forming Fungi Provides Insights into the Origins of Lignocellulose Decay Capabilities.</title>
        <authorList>
            <person name="Nagy L.G."/>
            <person name="Riley R."/>
            <person name="Tritt A."/>
            <person name="Adam C."/>
            <person name="Daum C."/>
            <person name="Floudas D."/>
            <person name="Sun H."/>
            <person name="Yadav J.S."/>
            <person name="Pangilinan J."/>
            <person name="Larsson K.H."/>
            <person name="Matsuura K."/>
            <person name="Barry K."/>
            <person name="Labutti K."/>
            <person name="Kuo R."/>
            <person name="Ohm R.A."/>
            <person name="Bhattacharya S.S."/>
            <person name="Shirouzu T."/>
            <person name="Yoshinaga Y."/>
            <person name="Martin F.M."/>
            <person name="Grigoriev I.V."/>
            <person name="Hibbett D.S."/>
        </authorList>
    </citation>
    <scope>NUCLEOTIDE SEQUENCE [LARGE SCALE GENOMIC DNA]</scope>
    <source>
        <strain evidence="1 2">CBS 109695</strain>
    </source>
</reference>
<proteinExistence type="predicted"/>
<name>A0A165YPW5_9AGAM</name>
<dbReference type="EMBL" id="KV417692">
    <property type="protein sequence ID" value="KZP09790.1"/>
    <property type="molecule type" value="Genomic_DNA"/>
</dbReference>
<dbReference type="Proteomes" id="UP000076532">
    <property type="component" value="Unassembled WGS sequence"/>
</dbReference>
<protein>
    <submittedName>
        <fullName evidence="1">Uncharacterized protein</fullName>
    </submittedName>
</protein>
<gene>
    <name evidence="1" type="ORF">FIBSPDRAFT_230209</name>
</gene>
<accession>A0A165YPW5</accession>
<evidence type="ECO:0000313" key="1">
    <source>
        <dbReference type="EMBL" id="KZP09790.1"/>
    </source>
</evidence>